<evidence type="ECO:0000313" key="1">
    <source>
        <dbReference type="EMBL" id="KAI8028893.1"/>
    </source>
</evidence>
<accession>A0ACC0IT77</accession>
<name>A0ACC0IT77_9ERIC</name>
<organism evidence="1 2">
    <name type="scientific">Camellia lanceoleosa</name>
    <dbReference type="NCBI Taxonomy" id="1840588"/>
    <lineage>
        <taxon>Eukaryota</taxon>
        <taxon>Viridiplantae</taxon>
        <taxon>Streptophyta</taxon>
        <taxon>Embryophyta</taxon>
        <taxon>Tracheophyta</taxon>
        <taxon>Spermatophyta</taxon>
        <taxon>Magnoliopsida</taxon>
        <taxon>eudicotyledons</taxon>
        <taxon>Gunneridae</taxon>
        <taxon>Pentapetalae</taxon>
        <taxon>asterids</taxon>
        <taxon>Ericales</taxon>
        <taxon>Theaceae</taxon>
        <taxon>Camellia</taxon>
    </lineage>
</organism>
<reference evidence="1 2" key="1">
    <citation type="journal article" date="2022" name="Plant J.">
        <title>Chromosome-level genome of Camellia lanceoleosa provides a valuable resource for understanding genome evolution and self-incompatibility.</title>
        <authorList>
            <person name="Gong W."/>
            <person name="Xiao S."/>
            <person name="Wang L."/>
            <person name="Liao Z."/>
            <person name="Chang Y."/>
            <person name="Mo W."/>
            <person name="Hu G."/>
            <person name="Li W."/>
            <person name="Zhao G."/>
            <person name="Zhu H."/>
            <person name="Hu X."/>
            <person name="Ji K."/>
            <person name="Xiang X."/>
            <person name="Song Q."/>
            <person name="Yuan D."/>
            <person name="Jin S."/>
            <person name="Zhang L."/>
        </authorList>
    </citation>
    <scope>NUCLEOTIDE SEQUENCE [LARGE SCALE GENOMIC DNA]</scope>
    <source>
        <strain evidence="1">SQ_2022a</strain>
    </source>
</reference>
<keyword evidence="2" id="KW-1185">Reference proteome</keyword>
<gene>
    <name evidence="1" type="ORF">LOK49_LG01G02101</name>
</gene>
<proteinExistence type="predicted"/>
<protein>
    <submittedName>
        <fullName evidence="1">Uncharacterized protein</fullName>
    </submittedName>
</protein>
<dbReference type="EMBL" id="CM045758">
    <property type="protein sequence ID" value="KAI8028893.1"/>
    <property type="molecule type" value="Genomic_DNA"/>
</dbReference>
<comment type="caution">
    <text evidence="1">The sequence shown here is derived from an EMBL/GenBank/DDBJ whole genome shotgun (WGS) entry which is preliminary data.</text>
</comment>
<evidence type="ECO:0000313" key="2">
    <source>
        <dbReference type="Proteomes" id="UP001060215"/>
    </source>
</evidence>
<sequence>MISRIEPQWEELRSTSPTPEDAIEVFVDGYKNPKGDDRSTGLRGRRRRHSQILLPQPPLHCRKPPYVPFEVEKSPKPVASCAMPALPAKDSEAAMVNARSRKTVRETQAKVGYIGPPTDLSYDHQHLGMRPQTLIEFAEERHPFCSVLLNAKKPAIIVGAGIFERKDKDAIFCAVETIAKHGNIVRPDWNGLNVLLLNAAQAAALDLGLVPESENSIETAKLLYLMGADDVTLEKLPKHAFVVYQCHHHRGVYHANVIFPASAFTEGCAQQTLPAVPTVGDARDDWKIIRALSEVAGVRLPYDSFGAIRSRIRNVAPNLLQIDERQPATFSALLKPEFGHKMNSTPFEGAVENLYMTNEITRASKVMAQCSAMLLKK</sequence>
<dbReference type="Proteomes" id="UP001060215">
    <property type="component" value="Chromosome 1"/>
</dbReference>